<dbReference type="PROSITE" id="PS50930">
    <property type="entry name" value="HTH_LYTTR"/>
    <property type="match status" value="1"/>
</dbReference>
<dbReference type="InterPro" id="IPR046947">
    <property type="entry name" value="LytR-like"/>
</dbReference>
<dbReference type="Gene3D" id="2.40.50.1020">
    <property type="entry name" value="LytTr DNA-binding domain"/>
    <property type="match status" value="1"/>
</dbReference>
<dbReference type="PANTHER" id="PTHR37299">
    <property type="entry name" value="TRANSCRIPTIONAL REGULATOR-RELATED"/>
    <property type="match status" value="1"/>
</dbReference>
<dbReference type="OrthoDB" id="2168082at2"/>
<feature type="modified residue" description="4-aspartylphosphate" evidence="1">
    <location>
        <position position="55"/>
    </location>
</feature>
<dbReference type="InterPro" id="IPR007492">
    <property type="entry name" value="LytTR_DNA-bd_dom"/>
</dbReference>
<dbReference type="SUPFAM" id="SSF52172">
    <property type="entry name" value="CheY-like"/>
    <property type="match status" value="1"/>
</dbReference>
<evidence type="ECO:0000259" key="3">
    <source>
        <dbReference type="PROSITE" id="PS50930"/>
    </source>
</evidence>
<dbReference type="SMART" id="SM00448">
    <property type="entry name" value="REC"/>
    <property type="match status" value="1"/>
</dbReference>
<keyword evidence="5" id="KW-1185">Reference proteome</keyword>
<protein>
    <submittedName>
        <fullName evidence="4">Two component transcriptional regulator, LytTR family</fullName>
    </submittedName>
</protein>
<dbReference type="EMBL" id="FWXS01000005">
    <property type="protein sequence ID" value="SMC66216.1"/>
    <property type="molecule type" value="Genomic_DNA"/>
</dbReference>
<dbReference type="SMART" id="SM00850">
    <property type="entry name" value="LytTR"/>
    <property type="match status" value="1"/>
</dbReference>
<feature type="domain" description="Response regulatory" evidence="2">
    <location>
        <begin position="4"/>
        <end position="120"/>
    </location>
</feature>
<evidence type="ECO:0000256" key="1">
    <source>
        <dbReference type="PROSITE-ProRule" id="PRU00169"/>
    </source>
</evidence>
<reference evidence="4 5" key="1">
    <citation type="submission" date="2017-04" db="EMBL/GenBank/DDBJ databases">
        <authorList>
            <person name="Afonso C.L."/>
            <person name="Miller P.J."/>
            <person name="Scott M.A."/>
            <person name="Spackman E."/>
            <person name="Goraichik I."/>
            <person name="Dimitrov K.M."/>
            <person name="Suarez D.L."/>
            <person name="Swayne D.E."/>
        </authorList>
    </citation>
    <scope>NUCLEOTIDE SEQUENCE [LARGE SCALE GENOMIC DNA]</scope>
    <source>
        <strain evidence="4 5">CGMCC 1.12708</strain>
    </source>
</reference>
<dbReference type="PROSITE" id="PS50110">
    <property type="entry name" value="RESPONSE_REGULATORY"/>
    <property type="match status" value="1"/>
</dbReference>
<dbReference type="Gene3D" id="3.40.50.2300">
    <property type="match status" value="1"/>
</dbReference>
<evidence type="ECO:0000259" key="2">
    <source>
        <dbReference type="PROSITE" id="PS50110"/>
    </source>
</evidence>
<gene>
    <name evidence="4" type="ORF">SAMN06296427_105186</name>
</gene>
<proteinExistence type="predicted"/>
<name>A0A1W2AZV5_9FLAO</name>
<dbReference type="Proteomes" id="UP000192393">
    <property type="component" value="Unassembled WGS sequence"/>
</dbReference>
<dbReference type="RefSeq" id="WP_084017389.1">
    <property type="nucleotide sequence ID" value="NZ_FWXS01000005.1"/>
</dbReference>
<feature type="domain" description="HTH LytTR-type" evidence="3">
    <location>
        <begin position="143"/>
        <end position="212"/>
    </location>
</feature>
<evidence type="ECO:0000313" key="4">
    <source>
        <dbReference type="EMBL" id="SMC66216.1"/>
    </source>
</evidence>
<dbReference type="AlphaFoldDB" id="A0A1W2AZV5"/>
<sequence>MILNCITIDDEPPALMLLENYINQTPFLKLKWSFTNAMDALKFIHENPVDLVFLDIQMADITGIELARMIANRPDKKTIQVIFTTAFEQYALEGYKLDVLDYLLKPFVYEDFHRAANKALKQIKILNDGLNNSSAKAEEESFIYLNIQHQKVKVNTKDILHIEGFKDYAKVFVKNADKPLMSIITLKSLEEQLPEGKFMRVHKSFIISLDKISAVGKSTVKIGDTLIDVSKPYADDFNEFLKNW</sequence>
<accession>A0A1W2AZV5</accession>
<dbReference type="InterPro" id="IPR011006">
    <property type="entry name" value="CheY-like_superfamily"/>
</dbReference>
<dbReference type="GO" id="GO:0000156">
    <property type="term" value="F:phosphorelay response regulator activity"/>
    <property type="evidence" value="ECO:0007669"/>
    <property type="project" value="InterPro"/>
</dbReference>
<dbReference type="GO" id="GO:0003677">
    <property type="term" value="F:DNA binding"/>
    <property type="evidence" value="ECO:0007669"/>
    <property type="project" value="InterPro"/>
</dbReference>
<dbReference type="PANTHER" id="PTHR37299:SF1">
    <property type="entry name" value="STAGE 0 SPORULATION PROTEIN A HOMOLOG"/>
    <property type="match status" value="1"/>
</dbReference>
<keyword evidence="1" id="KW-0597">Phosphoprotein</keyword>
<dbReference type="InterPro" id="IPR001789">
    <property type="entry name" value="Sig_transdc_resp-reg_receiver"/>
</dbReference>
<dbReference type="Pfam" id="PF00072">
    <property type="entry name" value="Response_reg"/>
    <property type="match status" value="1"/>
</dbReference>
<dbReference type="Pfam" id="PF04397">
    <property type="entry name" value="LytTR"/>
    <property type="match status" value="1"/>
</dbReference>
<evidence type="ECO:0000313" key="5">
    <source>
        <dbReference type="Proteomes" id="UP000192393"/>
    </source>
</evidence>
<dbReference type="STRING" id="1434700.SAMN06296427_105186"/>
<organism evidence="4 5">
    <name type="scientific">Moheibacter sediminis</name>
    <dbReference type="NCBI Taxonomy" id="1434700"/>
    <lineage>
        <taxon>Bacteria</taxon>
        <taxon>Pseudomonadati</taxon>
        <taxon>Bacteroidota</taxon>
        <taxon>Flavobacteriia</taxon>
        <taxon>Flavobacteriales</taxon>
        <taxon>Weeksellaceae</taxon>
        <taxon>Moheibacter</taxon>
    </lineage>
</organism>